<evidence type="ECO:0000313" key="2">
    <source>
        <dbReference type="EMBL" id="MBA2948952.1"/>
    </source>
</evidence>
<organism evidence="2 3">
    <name type="scientific">Streptomyces himalayensis subsp. himalayensis</name>
    <dbReference type="NCBI Taxonomy" id="2756131"/>
    <lineage>
        <taxon>Bacteria</taxon>
        <taxon>Bacillati</taxon>
        <taxon>Actinomycetota</taxon>
        <taxon>Actinomycetes</taxon>
        <taxon>Kitasatosporales</taxon>
        <taxon>Streptomycetaceae</taxon>
        <taxon>Streptomyces</taxon>
        <taxon>Streptomyces himalayensis</taxon>
    </lineage>
</organism>
<protein>
    <recommendedName>
        <fullName evidence="4">Lipoprotein</fullName>
    </recommendedName>
</protein>
<reference evidence="2 3" key="1">
    <citation type="submission" date="2020-07" db="EMBL/GenBank/DDBJ databases">
        <title>Streptomyces isolated from Indian soil.</title>
        <authorList>
            <person name="Mandal S."/>
            <person name="Maiti P.K."/>
        </authorList>
    </citation>
    <scope>NUCLEOTIDE SEQUENCE [LARGE SCALE GENOMIC DNA]</scope>
    <source>
        <strain evidence="2 3">PSKA28</strain>
    </source>
</reference>
<dbReference type="InterPro" id="IPR046720">
    <property type="entry name" value="DUF6612"/>
</dbReference>
<evidence type="ECO:0000256" key="1">
    <source>
        <dbReference type="SAM" id="MobiDB-lite"/>
    </source>
</evidence>
<evidence type="ECO:0008006" key="4">
    <source>
        <dbReference type="Google" id="ProtNLM"/>
    </source>
</evidence>
<sequence length="299" mass="31892">MHVPTRRILVTTAVLGALAVTSACGGGGGGDGKGSASGSDPAASAKATDGAAEVKKEQPPETPEEFLDRAEEAMAAEKGWTFAVRGRERLVLQGQTNGASYESTVRLTQDPKAFHSTGATTSSKGVRKAEEIFVVDGTGYVKEGTGAWKQEPASEPEMKNKVEDPLSAIEEFRSYVTESGGDVTLTRQGGQVRLQVSVSSRKLPQVRERAYVEKAMRELNPTLKQLQNAGVSATEDQLTLSSLKETMILDADSYRITSHRFQFGFLIPYGAQNITFAQDVSESNKGVFEGSIELPAGVG</sequence>
<feature type="compositionally biased region" description="Low complexity" evidence="1">
    <location>
        <begin position="36"/>
        <end position="47"/>
    </location>
</feature>
<dbReference type="Pfam" id="PF20316">
    <property type="entry name" value="DUF6612"/>
    <property type="match status" value="1"/>
</dbReference>
<dbReference type="EMBL" id="JACEHE010000016">
    <property type="protein sequence ID" value="MBA2948952.1"/>
    <property type="molecule type" value="Genomic_DNA"/>
</dbReference>
<dbReference type="PROSITE" id="PS51257">
    <property type="entry name" value="PROKAR_LIPOPROTEIN"/>
    <property type="match status" value="1"/>
</dbReference>
<dbReference type="Gene3D" id="2.50.20.20">
    <property type="match status" value="1"/>
</dbReference>
<evidence type="ECO:0000313" key="3">
    <source>
        <dbReference type="Proteomes" id="UP000545761"/>
    </source>
</evidence>
<gene>
    <name evidence="2" type="ORF">H1D24_24830</name>
</gene>
<dbReference type="Proteomes" id="UP000545761">
    <property type="component" value="Unassembled WGS sequence"/>
</dbReference>
<feature type="compositionally biased region" description="Gly residues" evidence="1">
    <location>
        <begin position="25"/>
        <end position="35"/>
    </location>
</feature>
<proteinExistence type="predicted"/>
<name>A0A7W0DPL4_9ACTN</name>
<comment type="caution">
    <text evidence="2">The sequence shown here is derived from an EMBL/GenBank/DDBJ whole genome shotgun (WGS) entry which is preliminary data.</text>
</comment>
<dbReference type="AlphaFoldDB" id="A0A7W0DPL4"/>
<feature type="region of interest" description="Disordered" evidence="1">
    <location>
        <begin position="25"/>
        <end position="64"/>
    </location>
</feature>
<accession>A0A7W0DPL4</accession>